<comment type="caution">
    <text evidence="2">The sequence shown here is derived from an EMBL/GenBank/DDBJ whole genome shotgun (WGS) entry which is preliminary data.</text>
</comment>
<accession>A0A8J5L113</accession>
<feature type="domain" description="DUF7963" evidence="1">
    <location>
        <begin position="4"/>
        <end position="53"/>
    </location>
</feature>
<dbReference type="AlphaFoldDB" id="A0A8J5L113"/>
<dbReference type="Proteomes" id="UP000734854">
    <property type="component" value="Unassembled WGS sequence"/>
</dbReference>
<dbReference type="Pfam" id="PF25908">
    <property type="entry name" value="DUF7963"/>
    <property type="match status" value="1"/>
</dbReference>
<reference evidence="2 3" key="1">
    <citation type="submission" date="2020-08" db="EMBL/GenBank/DDBJ databases">
        <title>Plant Genome Project.</title>
        <authorList>
            <person name="Zhang R.-G."/>
        </authorList>
    </citation>
    <scope>NUCLEOTIDE SEQUENCE [LARGE SCALE GENOMIC DNA]</scope>
    <source>
        <tissue evidence="2">Rhizome</tissue>
    </source>
</reference>
<dbReference type="InterPro" id="IPR058269">
    <property type="entry name" value="DUF7963"/>
</dbReference>
<keyword evidence="3" id="KW-1185">Reference proteome</keyword>
<proteinExistence type="predicted"/>
<gene>
    <name evidence="2" type="ORF">ZIOFF_035844</name>
</gene>
<organism evidence="2 3">
    <name type="scientific">Zingiber officinale</name>
    <name type="common">Ginger</name>
    <name type="synonym">Amomum zingiber</name>
    <dbReference type="NCBI Taxonomy" id="94328"/>
    <lineage>
        <taxon>Eukaryota</taxon>
        <taxon>Viridiplantae</taxon>
        <taxon>Streptophyta</taxon>
        <taxon>Embryophyta</taxon>
        <taxon>Tracheophyta</taxon>
        <taxon>Spermatophyta</taxon>
        <taxon>Magnoliopsida</taxon>
        <taxon>Liliopsida</taxon>
        <taxon>Zingiberales</taxon>
        <taxon>Zingiberaceae</taxon>
        <taxon>Zingiber</taxon>
    </lineage>
</organism>
<protein>
    <recommendedName>
        <fullName evidence="1">DUF7963 domain-containing protein</fullName>
    </recommendedName>
</protein>
<name>A0A8J5L113_ZINOF</name>
<sequence>MTMSTKRYERLSALRSKAMTGKGTWYWAHLKPVMVPADAAGSALLASAKLQCVEIGLQSSIPNLFNKSLEYFC</sequence>
<evidence type="ECO:0000313" key="2">
    <source>
        <dbReference type="EMBL" id="KAG6503529.1"/>
    </source>
</evidence>
<dbReference type="EMBL" id="JACMSC010000010">
    <property type="protein sequence ID" value="KAG6503529.1"/>
    <property type="molecule type" value="Genomic_DNA"/>
</dbReference>
<evidence type="ECO:0000259" key="1">
    <source>
        <dbReference type="Pfam" id="PF25908"/>
    </source>
</evidence>
<evidence type="ECO:0000313" key="3">
    <source>
        <dbReference type="Proteomes" id="UP000734854"/>
    </source>
</evidence>